<sequence>MAALAAAPVVAGAPAASVTAKPGIDISGGLTRPVFS</sequence>
<proteinExistence type="predicted"/>
<reference evidence="1 2" key="1">
    <citation type="submission" date="2017-06" db="EMBL/GenBank/DDBJ databases">
        <authorList>
            <person name="Kim H.J."/>
            <person name="Triplett B.A."/>
        </authorList>
    </citation>
    <scope>NUCLEOTIDE SEQUENCE [LARGE SCALE GENOMIC DNA]</scope>
    <source>
        <strain evidence="1 2">CGMCC 4.2132</strain>
    </source>
</reference>
<organism evidence="1 2">
    <name type="scientific">Streptosporangium subroseum</name>
    <dbReference type="NCBI Taxonomy" id="106412"/>
    <lineage>
        <taxon>Bacteria</taxon>
        <taxon>Bacillati</taxon>
        <taxon>Actinomycetota</taxon>
        <taxon>Actinomycetes</taxon>
        <taxon>Streptosporangiales</taxon>
        <taxon>Streptosporangiaceae</taxon>
        <taxon>Streptosporangium</taxon>
    </lineage>
</organism>
<evidence type="ECO:0000313" key="2">
    <source>
        <dbReference type="Proteomes" id="UP000198282"/>
    </source>
</evidence>
<evidence type="ECO:0000313" key="1">
    <source>
        <dbReference type="EMBL" id="SNS27450.1"/>
    </source>
</evidence>
<protein>
    <submittedName>
        <fullName evidence="1">Uncharacterized protein</fullName>
    </submittedName>
</protein>
<dbReference type="AlphaFoldDB" id="A0A239D523"/>
<dbReference type="EMBL" id="FZOD01000006">
    <property type="protein sequence ID" value="SNS27450.1"/>
    <property type="molecule type" value="Genomic_DNA"/>
</dbReference>
<accession>A0A239D523</accession>
<gene>
    <name evidence="1" type="ORF">SAMN05216276_1006263</name>
</gene>
<name>A0A239D523_9ACTN</name>
<keyword evidence="2" id="KW-1185">Reference proteome</keyword>
<dbReference type="Proteomes" id="UP000198282">
    <property type="component" value="Unassembled WGS sequence"/>
</dbReference>